<dbReference type="Pfam" id="PF03009">
    <property type="entry name" value="GDPD"/>
    <property type="match status" value="1"/>
</dbReference>
<dbReference type="InterPro" id="IPR051578">
    <property type="entry name" value="GDPD"/>
</dbReference>
<reference evidence="5" key="3">
    <citation type="submission" date="2025-09" db="UniProtKB">
        <authorList>
            <consortium name="Ensembl"/>
        </authorList>
    </citation>
    <scope>IDENTIFICATION</scope>
</reference>
<keyword evidence="3" id="KW-0812">Transmembrane</keyword>
<reference evidence="5" key="1">
    <citation type="submission" date="2019-06" db="EMBL/GenBank/DDBJ databases">
        <authorList>
            <consortium name="Wellcome Sanger Institute Data Sharing"/>
        </authorList>
    </citation>
    <scope>NUCLEOTIDE SEQUENCE [LARGE SCALE GENOMIC DNA]</scope>
</reference>
<protein>
    <submittedName>
        <fullName evidence="5">Glycerophosphocholine phosphodiesterase GPCPD1-like</fullName>
    </submittedName>
</protein>
<evidence type="ECO:0000259" key="4">
    <source>
        <dbReference type="PROSITE" id="PS51704"/>
    </source>
</evidence>
<dbReference type="Proteomes" id="UP000472271">
    <property type="component" value="Chromosome 2"/>
</dbReference>
<dbReference type="InterPro" id="IPR057506">
    <property type="entry name" value="C2_GPCPD1"/>
</dbReference>
<feature type="transmembrane region" description="Helical" evidence="3">
    <location>
        <begin position="496"/>
        <end position="513"/>
    </location>
</feature>
<proteinExistence type="inferred from homology"/>
<dbReference type="Pfam" id="PF25329">
    <property type="entry name" value="C2_GDE1"/>
    <property type="match status" value="1"/>
</dbReference>
<dbReference type="SUPFAM" id="SSF51695">
    <property type="entry name" value="PLC-like phosphodiesterases"/>
    <property type="match status" value="1"/>
</dbReference>
<evidence type="ECO:0000313" key="5">
    <source>
        <dbReference type="Ensembl" id="ENSSORP00005043199.1"/>
    </source>
</evidence>
<feature type="domain" description="GP-PDE" evidence="4">
    <location>
        <begin position="217"/>
        <end position="480"/>
    </location>
</feature>
<evidence type="ECO:0000256" key="1">
    <source>
        <dbReference type="ARBA" id="ARBA00007277"/>
    </source>
</evidence>
<organism evidence="5 6">
    <name type="scientific">Sphaeramia orbicularis</name>
    <name type="common">orbiculate cardinalfish</name>
    <dbReference type="NCBI Taxonomy" id="375764"/>
    <lineage>
        <taxon>Eukaryota</taxon>
        <taxon>Metazoa</taxon>
        <taxon>Chordata</taxon>
        <taxon>Craniata</taxon>
        <taxon>Vertebrata</taxon>
        <taxon>Euteleostomi</taxon>
        <taxon>Actinopterygii</taxon>
        <taxon>Neopterygii</taxon>
        <taxon>Teleostei</taxon>
        <taxon>Neoteleostei</taxon>
        <taxon>Acanthomorphata</taxon>
        <taxon>Gobiaria</taxon>
        <taxon>Kurtiformes</taxon>
        <taxon>Apogonoidei</taxon>
        <taxon>Apogonidae</taxon>
        <taxon>Apogoninae</taxon>
        <taxon>Sphaeramia</taxon>
    </lineage>
</organism>
<gene>
    <name evidence="5" type="primary">LOC115430362</name>
</gene>
<dbReference type="Ensembl" id="ENSSORT00005044293.1">
    <property type="protein sequence ID" value="ENSSORP00005043199.1"/>
    <property type="gene ID" value="ENSSORG00005019972.1"/>
</dbReference>
<keyword evidence="2" id="KW-0378">Hydrolase</keyword>
<evidence type="ECO:0000256" key="3">
    <source>
        <dbReference type="SAM" id="Phobius"/>
    </source>
</evidence>
<sequence>TAESEMHTNDGLFGIHDGVTSVDPGWLTCQAEVRLRLHYSKTPPVSISKRRFSNSKVKIKLQVVCIDKDKNEPSLSSLLKLPTTVEIRKVSEDGYTSTHSQPENGEALEPPQWIEYIIRTMDPDNLQVTFEFFEEDVNGYGSSRFVRTGLVGTACLVSPGFLENGTDYGRLTLPIMGHTSRHAIGTVTVDYLVIQPIQDLQCDMSSSFTKFWKKRSPLDIGHRGTGRTHSAKHYRIRENTINAFKTAAKHGAAYVQFEVQLSKDQVPVIYGDLTCITCKNRAFEYIEIPVKDLKFDQLQSLKVNKCIFIFSEYVGFNIEIKWIAQTTNESWDSNVSSYFNMNTFLDIILSCVLENAATRRIIFSCCDADICSMVRRKQNKYPVLFQTQGLSDRHPELMDIHCRSTPFAVNFALSEDILGICANAADLLKNVDYVREIQSKGLVVFSWGEENNDSEARKEQTAKFLVEFIRKWAYRLPVAQNRCDYIVGKVGQSSNFLLIFPIFFLLSHLLIMGKISNVCKNINFVSVYFKIGTYIEATDMLTSPHA</sequence>
<dbReference type="InterPro" id="IPR030395">
    <property type="entry name" value="GP_PDE_dom"/>
</dbReference>
<reference evidence="5" key="2">
    <citation type="submission" date="2025-08" db="UniProtKB">
        <authorList>
            <consortium name="Ensembl"/>
        </authorList>
    </citation>
    <scope>IDENTIFICATION</scope>
</reference>
<keyword evidence="3" id="KW-0472">Membrane</keyword>
<dbReference type="PROSITE" id="PS51704">
    <property type="entry name" value="GP_PDE"/>
    <property type="match status" value="1"/>
</dbReference>
<dbReference type="GO" id="GO:0046475">
    <property type="term" value="P:glycerophospholipid catabolic process"/>
    <property type="evidence" value="ECO:0007669"/>
    <property type="project" value="TreeGrafter"/>
</dbReference>
<dbReference type="AlphaFoldDB" id="A0A673BPP9"/>
<name>A0A673BPP9_9TELE</name>
<dbReference type="InterPro" id="IPR017946">
    <property type="entry name" value="PLC-like_Pdiesterase_TIM-brl"/>
</dbReference>
<accession>A0A673BPP9</accession>
<dbReference type="PANTHER" id="PTHR22958:SF1">
    <property type="entry name" value="GLYCEROPHOSPHOCHOLINE PHOSPHODIESTERASE GPCPD1"/>
    <property type="match status" value="1"/>
</dbReference>
<comment type="similarity">
    <text evidence="1">Belongs to the glycerophosphoryl diester phosphodiesterase family.</text>
</comment>
<keyword evidence="6" id="KW-1185">Reference proteome</keyword>
<keyword evidence="3" id="KW-1133">Transmembrane helix</keyword>
<evidence type="ECO:0000313" key="6">
    <source>
        <dbReference type="Proteomes" id="UP000472271"/>
    </source>
</evidence>
<dbReference type="Gene3D" id="3.20.20.190">
    <property type="entry name" value="Phosphatidylinositol (PI) phosphodiesterase"/>
    <property type="match status" value="1"/>
</dbReference>
<dbReference type="GO" id="GO:0047389">
    <property type="term" value="F:glycerophosphocholine phosphodiesterase activity"/>
    <property type="evidence" value="ECO:0007669"/>
    <property type="project" value="TreeGrafter"/>
</dbReference>
<dbReference type="PANTHER" id="PTHR22958">
    <property type="entry name" value="GLYCEROPHOSPHORYL DIESTER PHOSPHODIESTERASE"/>
    <property type="match status" value="1"/>
</dbReference>
<evidence type="ECO:0000256" key="2">
    <source>
        <dbReference type="ARBA" id="ARBA00022801"/>
    </source>
</evidence>